<accession>A0A8R7TDE8</accession>
<reference evidence="1" key="3">
    <citation type="submission" date="2022-06" db="UniProtKB">
        <authorList>
            <consortium name="EnsemblPlants"/>
        </authorList>
    </citation>
    <scope>IDENTIFICATION</scope>
</reference>
<evidence type="ECO:0000313" key="2">
    <source>
        <dbReference type="Proteomes" id="UP000015106"/>
    </source>
</evidence>
<evidence type="ECO:0000313" key="1">
    <source>
        <dbReference type="EnsemblPlants" id="TuG1812G0200001158.01.T01.cds448659"/>
    </source>
</evidence>
<protein>
    <submittedName>
        <fullName evidence="1">Uncharacterized protein</fullName>
    </submittedName>
</protein>
<dbReference type="Proteomes" id="UP000015106">
    <property type="component" value="Chromosome 2"/>
</dbReference>
<sequence>PFPLPLSSLVPRRISSSVPRQSSPSPFPLSFFPSSGPFLPFPAIGDLLAVARGRPPDLTVIASRGLRRHVHHLRAHRPGVRGRPHDPACEQARTRVLCPC</sequence>
<reference evidence="2" key="1">
    <citation type="journal article" date="2013" name="Nature">
        <title>Draft genome of the wheat A-genome progenitor Triticum urartu.</title>
        <authorList>
            <person name="Ling H.Q."/>
            <person name="Zhao S."/>
            <person name="Liu D."/>
            <person name="Wang J."/>
            <person name="Sun H."/>
            <person name="Zhang C."/>
            <person name="Fan H."/>
            <person name="Li D."/>
            <person name="Dong L."/>
            <person name="Tao Y."/>
            <person name="Gao C."/>
            <person name="Wu H."/>
            <person name="Li Y."/>
            <person name="Cui Y."/>
            <person name="Guo X."/>
            <person name="Zheng S."/>
            <person name="Wang B."/>
            <person name="Yu K."/>
            <person name="Liang Q."/>
            <person name="Yang W."/>
            <person name="Lou X."/>
            <person name="Chen J."/>
            <person name="Feng M."/>
            <person name="Jian J."/>
            <person name="Zhang X."/>
            <person name="Luo G."/>
            <person name="Jiang Y."/>
            <person name="Liu J."/>
            <person name="Wang Z."/>
            <person name="Sha Y."/>
            <person name="Zhang B."/>
            <person name="Wu H."/>
            <person name="Tang D."/>
            <person name="Shen Q."/>
            <person name="Xue P."/>
            <person name="Zou S."/>
            <person name="Wang X."/>
            <person name="Liu X."/>
            <person name="Wang F."/>
            <person name="Yang Y."/>
            <person name="An X."/>
            <person name="Dong Z."/>
            <person name="Zhang K."/>
            <person name="Zhang X."/>
            <person name="Luo M.C."/>
            <person name="Dvorak J."/>
            <person name="Tong Y."/>
            <person name="Wang J."/>
            <person name="Yang H."/>
            <person name="Li Z."/>
            <person name="Wang D."/>
            <person name="Zhang A."/>
            <person name="Wang J."/>
        </authorList>
    </citation>
    <scope>NUCLEOTIDE SEQUENCE</scope>
    <source>
        <strain evidence="2">cv. G1812</strain>
    </source>
</reference>
<dbReference type="Gramene" id="TuG1812G0200001158.01.T01">
    <property type="protein sequence ID" value="TuG1812G0200001158.01.T01.cds448659"/>
    <property type="gene ID" value="TuG1812G0200001158.01"/>
</dbReference>
<keyword evidence="2" id="KW-1185">Reference proteome</keyword>
<reference evidence="1" key="2">
    <citation type="submission" date="2018-03" db="EMBL/GenBank/DDBJ databases">
        <title>The Triticum urartu genome reveals the dynamic nature of wheat genome evolution.</title>
        <authorList>
            <person name="Ling H."/>
            <person name="Ma B."/>
            <person name="Shi X."/>
            <person name="Liu H."/>
            <person name="Dong L."/>
            <person name="Sun H."/>
            <person name="Cao Y."/>
            <person name="Gao Q."/>
            <person name="Zheng S."/>
            <person name="Li Y."/>
            <person name="Yu Y."/>
            <person name="Du H."/>
            <person name="Qi M."/>
            <person name="Li Y."/>
            <person name="Yu H."/>
            <person name="Cui Y."/>
            <person name="Wang N."/>
            <person name="Chen C."/>
            <person name="Wu H."/>
            <person name="Zhao Y."/>
            <person name="Zhang J."/>
            <person name="Li Y."/>
            <person name="Zhou W."/>
            <person name="Zhang B."/>
            <person name="Hu W."/>
            <person name="Eijk M."/>
            <person name="Tang J."/>
            <person name="Witsenboer H."/>
            <person name="Zhao S."/>
            <person name="Li Z."/>
            <person name="Zhang A."/>
            <person name="Wang D."/>
            <person name="Liang C."/>
        </authorList>
    </citation>
    <scope>NUCLEOTIDE SEQUENCE [LARGE SCALE GENOMIC DNA]</scope>
    <source>
        <strain evidence="1">cv. G1812</strain>
    </source>
</reference>
<dbReference type="AlphaFoldDB" id="A0A8R7TDE8"/>
<dbReference type="EnsemblPlants" id="TuG1812G0200001158.01.T01">
    <property type="protein sequence ID" value="TuG1812G0200001158.01.T01.cds448659"/>
    <property type="gene ID" value="TuG1812G0200001158.01"/>
</dbReference>
<name>A0A8R7TDE8_TRIUA</name>
<organism evidence="1 2">
    <name type="scientific">Triticum urartu</name>
    <name type="common">Red wild einkorn</name>
    <name type="synonym">Crithodium urartu</name>
    <dbReference type="NCBI Taxonomy" id="4572"/>
    <lineage>
        <taxon>Eukaryota</taxon>
        <taxon>Viridiplantae</taxon>
        <taxon>Streptophyta</taxon>
        <taxon>Embryophyta</taxon>
        <taxon>Tracheophyta</taxon>
        <taxon>Spermatophyta</taxon>
        <taxon>Magnoliopsida</taxon>
        <taxon>Liliopsida</taxon>
        <taxon>Poales</taxon>
        <taxon>Poaceae</taxon>
        <taxon>BOP clade</taxon>
        <taxon>Pooideae</taxon>
        <taxon>Triticodae</taxon>
        <taxon>Triticeae</taxon>
        <taxon>Triticinae</taxon>
        <taxon>Triticum</taxon>
    </lineage>
</organism>
<proteinExistence type="predicted"/>